<feature type="domain" description="4Fe-4S ferredoxin-type" evidence="5">
    <location>
        <begin position="83"/>
        <end position="112"/>
    </location>
</feature>
<keyword evidence="1" id="KW-0004">4Fe-4S</keyword>
<dbReference type="PROSITE" id="PS51379">
    <property type="entry name" value="4FE4S_FER_2"/>
    <property type="match status" value="3"/>
</dbReference>
<dbReference type="AlphaFoldDB" id="A0A0J1FT83"/>
<dbReference type="Proteomes" id="UP000036356">
    <property type="component" value="Unassembled WGS sequence"/>
</dbReference>
<dbReference type="PATRIC" id="fig|476652.3.peg.1636"/>
<dbReference type="SUPFAM" id="SSF54862">
    <property type="entry name" value="4Fe-4S ferredoxins"/>
    <property type="match status" value="1"/>
</dbReference>
<proteinExistence type="predicted"/>
<accession>A0A0J1FT83</accession>
<dbReference type="Pfam" id="PF13247">
    <property type="entry name" value="Fer4_11"/>
    <property type="match status" value="1"/>
</dbReference>
<evidence type="ECO:0000256" key="1">
    <source>
        <dbReference type="ARBA" id="ARBA00022485"/>
    </source>
</evidence>
<dbReference type="RefSeq" id="WP_047809484.1">
    <property type="nucleotide sequence ID" value="NZ_LDZY01000005.1"/>
</dbReference>
<name>A0A0J1FT83_9FIRM</name>
<dbReference type="STRING" id="476652.DEAC_c15820"/>
<keyword evidence="2" id="KW-0479">Metal-binding</keyword>
<evidence type="ECO:0000313" key="6">
    <source>
        <dbReference type="EMBL" id="KLU66183.1"/>
    </source>
</evidence>
<feature type="domain" description="4Fe-4S ferredoxin-type" evidence="5">
    <location>
        <begin position="51"/>
        <end position="82"/>
    </location>
</feature>
<dbReference type="InterPro" id="IPR017900">
    <property type="entry name" value="4Fe4S_Fe_S_CS"/>
</dbReference>
<evidence type="ECO:0000256" key="4">
    <source>
        <dbReference type="ARBA" id="ARBA00023014"/>
    </source>
</evidence>
<evidence type="ECO:0000259" key="5">
    <source>
        <dbReference type="PROSITE" id="PS51379"/>
    </source>
</evidence>
<dbReference type="CDD" id="cd10551">
    <property type="entry name" value="PsrB"/>
    <property type="match status" value="1"/>
</dbReference>
<keyword evidence="7" id="KW-1185">Reference proteome</keyword>
<dbReference type="EMBL" id="LDZY01000005">
    <property type="protein sequence ID" value="KLU66183.1"/>
    <property type="molecule type" value="Genomic_DNA"/>
</dbReference>
<dbReference type="Gene3D" id="3.30.70.20">
    <property type="match status" value="2"/>
</dbReference>
<dbReference type="GO" id="GO:0046872">
    <property type="term" value="F:metal ion binding"/>
    <property type="evidence" value="ECO:0007669"/>
    <property type="project" value="UniProtKB-KW"/>
</dbReference>
<dbReference type="PANTHER" id="PTHR43177:SF3">
    <property type="entry name" value="PROTEIN NRFC HOMOLOG"/>
    <property type="match status" value="1"/>
</dbReference>
<feature type="domain" description="4Fe-4S ferredoxin-type" evidence="5">
    <location>
        <begin position="5"/>
        <end position="35"/>
    </location>
</feature>
<evidence type="ECO:0000256" key="2">
    <source>
        <dbReference type="ARBA" id="ARBA00022723"/>
    </source>
</evidence>
<gene>
    <name evidence="6" type="primary">ttrB_1</name>
    <name evidence="6" type="ORF">DEAC_c15820</name>
</gene>
<dbReference type="GO" id="GO:0051539">
    <property type="term" value="F:4 iron, 4 sulfur cluster binding"/>
    <property type="evidence" value="ECO:0007669"/>
    <property type="project" value="UniProtKB-KW"/>
</dbReference>
<dbReference type="InterPro" id="IPR017896">
    <property type="entry name" value="4Fe4S_Fe-S-bd"/>
</dbReference>
<dbReference type="InterPro" id="IPR050954">
    <property type="entry name" value="ET_IronSulfur_Cluster-Binding"/>
</dbReference>
<sequence length="191" mass="20801">MTVRMGFVIITSRCIDCDACMVACRAENDVPIGKTRNWVKSSGVQGEFPKVKEVFQPGNCMHCDHPPCVSVCPTGASQKRPDGIVIVETSKCIGCKYCLTACPYDARFANPETGKADKCTFCLQRLEQGLKPACVQTCLGKSRQAGDLNDPESVVAKLLAKYPSRQLLTYVGTGPNIYYIDDVVPEIPEGN</sequence>
<comment type="caution">
    <text evidence="6">The sequence shown here is derived from an EMBL/GenBank/DDBJ whole genome shotgun (WGS) entry which is preliminary data.</text>
</comment>
<protein>
    <submittedName>
        <fullName evidence="6">Tetrathionate reductase subunit B</fullName>
    </submittedName>
</protein>
<dbReference type="PANTHER" id="PTHR43177">
    <property type="entry name" value="PROTEIN NRFC"/>
    <property type="match status" value="1"/>
</dbReference>
<reference evidence="6 7" key="1">
    <citation type="submission" date="2015-06" db="EMBL/GenBank/DDBJ databases">
        <title>Draft genome of the moderately acidophilic sulfate reducer Candidatus Desulfosporosinus acididurans strain M1.</title>
        <authorList>
            <person name="Poehlein A."/>
            <person name="Petzsch P."/>
            <person name="Johnson B.D."/>
            <person name="Schloemann M."/>
            <person name="Daniel R."/>
            <person name="Muehling M."/>
        </authorList>
    </citation>
    <scope>NUCLEOTIDE SEQUENCE [LARGE SCALE GENOMIC DNA]</scope>
    <source>
        <strain evidence="6 7">M1</strain>
    </source>
</reference>
<evidence type="ECO:0000313" key="7">
    <source>
        <dbReference type="Proteomes" id="UP000036356"/>
    </source>
</evidence>
<keyword evidence="4" id="KW-0411">Iron-sulfur</keyword>
<organism evidence="6 7">
    <name type="scientific">Desulfosporosinus acididurans</name>
    <dbReference type="NCBI Taxonomy" id="476652"/>
    <lineage>
        <taxon>Bacteria</taxon>
        <taxon>Bacillati</taxon>
        <taxon>Bacillota</taxon>
        <taxon>Clostridia</taxon>
        <taxon>Eubacteriales</taxon>
        <taxon>Desulfitobacteriaceae</taxon>
        <taxon>Desulfosporosinus</taxon>
    </lineage>
</organism>
<keyword evidence="3" id="KW-0408">Iron</keyword>
<dbReference type="PROSITE" id="PS00198">
    <property type="entry name" value="4FE4S_FER_1"/>
    <property type="match status" value="1"/>
</dbReference>
<evidence type="ECO:0000256" key="3">
    <source>
        <dbReference type="ARBA" id="ARBA00023004"/>
    </source>
</evidence>